<dbReference type="InterPro" id="IPR036086">
    <property type="entry name" value="ParB/Sulfiredoxin_sf"/>
</dbReference>
<organism evidence="3 4">
    <name type="scientific">Mycolicibacter acidiphilus</name>
    <dbReference type="NCBI Taxonomy" id="2835306"/>
    <lineage>
        <taxon>Bacteria</taxon>
        <taxon>Bacillati</taxon>
        <taxon>Actinomycetota</taxon>
        <taxon>Actinomycetes</taxon>
        <taxon>Mycobacteriales</taxon>
        <taxon>Mycobacteriaceae</taxon>
        <taxon>Mycolicibacter</taxon>
    </lineage>
</organism>
<dbReference type="SUPFAM" id="SSF110849">
    <property type="entry name" value="ParB/Sulfiredoxin"/>
    <property type="match status" value="1"/>
</dbReference>
<feature type="compositionally biased region" description="Basic and acidic residues" evidence="1">
    <location>
        <begin position="355"/>
        <end position="365"/>
    </location>
</feature>
<evidence type="ECO:0000259" key="2">
    <source>
        <dbReference type="SMART" id="SM00470"/>
    </source>
</evidence>
<dbReference type="InterPro" id="IPR050336">
    <property type="entry name" value="Chromosome_partition/occlusion"/>
</dbReference>
<evidence type="ECO:0000256" key="1">
    <source>
        <dbReference type="SAM" id="MobiDB-lite"/>
    </source>
</evidence>
<feature type="domain" description="ParB-like N-terminal" evidence="2">
    <location>
        <begin position="13"/>
        <end position="108"/>
    </location>
</feature>
<dbReference type="Gene3D" id="3.90.1530.10">
    <property type="entry name" value="Conserved hypothetical protein from pyrococcus furiosus pfu- 392566-001, ParB domain"/>
    <property type="match status" value="1"/>
</dbReference>
<evidence type="ECO:0000313" key="4">
    <source>
        <dbReference type="Proteomes" id="UP001519535"/>
    </source>
</evidence>
<dbReference type="SUPFAM" id="SSF109709">
    <property type="entry name" value="KorB DNA-binding domain-like"/>
    <property type="match status" value="1"/>
</dbReference>
<gene>
    <name evidence="3" type="ORF">KIH27_18545</name>
</gene>
<evidence type="ECO:0000313" key="3">
    <source>
        <dbReference type="EMBL" id="MBS9535589.1"/>
    </source>
</evidence>
<dbReference type="InterPro" id="IPR003115">
    <property type="entry name" value="ParB_N"/>
</dbReference>
<proteinExistence type="predicted"/>
<dbReference type="SMART" id="SM00470">
    <property type="entry name" value="ParB"/>
    <property type="match status" value="1"/>
</dbReference>
<reference evidence="3 4" key="1">
    <citation type="submission" date="2021-05" db="EMBL/GenBank/DDBJ databases">
        <title>Mycobacterium acidophilum sp. nov., an extremely acid-tolerant member of the genus Mycobacterium.</title>
        <authorList>
            <person name="Xia J."/>
        </authorList>
    </citation>
    <scope>NUCLEOTIDE SEQUENCE [LARGE SCALE GENOMIC DNA]</scope>
    <source>
        <strain evidence="3 4">M1</strain>
    </source>
</reference>
<name>A0ABS5RN26_9MYCO</name>
<feature type="compositionally biased region" description="Low complexity" evidence="1">
    <location>
        <begin position="340"/>
        <end position="353"/>
    </location>
</feature>
<comment type="caution">
    <text evidence="3">The sequence shown here is derived from an EMBL/GenBank/DDBJ whole genome shotgun (WGS) entry which is preliminary data.</text>
</comment>
<dbReference type="PANTHER" id="PTHR33375:SF1">
    <property type="entry name" value="CHROMOSOME-PARTITIONING PROTEIN PARB-RELATED"/>
    <property type="match status" value="1"/>
</dbReference>
<dbReference type="Gene3D" id="1.10.10.2830">
    <property type="match status" value="1"/>
</dbReference>
<dbReference type="Pfam" id="PF02195">
    <property type="entry name" value="ParB_N"/>
    <property type="match status" value="1"/>
</dbReference>
<sequence length="525" mass="56858">MTEPITAPTGVLEYLDPNALVLDTNVRDDAALSEQFIASIAEHGVIVPLAAIRRPGGTEVIVRDGQRRLLAARQVGLATVPVCVQPYDISDTAQDTAARIAQQIVTNDHKHDLTDAQRARGIQEMLTTGLSITKVAKQLSVKKQTVTAAQAASRSDAALAALDNGQLTLEEAAAFAEFEDMPGALDRLSRASGDPRFVHVVAQLREERIEQAAYAKAVVDWTERGYTVLEDRPAFDDPNYVSYHRLRTADGERVDPDEMTLTPAHWAVTLTGYTGYADAQTGQIIDENDVDWDAEDTDTPAAQGKRHPNTLTEALVFEATQYYCLDVAAAGLTMPAHYSTTGTTSSTGATDGQAAEDRAEAESRERRKVLALNKLGQAAEGVRRTFVTTLLARKTPPAGASVFAATVLARCPNLLADYRTQAIAANLLNLPEDVIMRDATATVETTGDARAQMLILGMVCGALETALPKDAWRGSAYHHQTVPTFEYLQFLTRQGYTLADVERIVTGERVSDAVYDQHIADKAAH</sequence>
<feature type="region of interest" description="Disordered" evidence="1">
    <location>
        <begin position="340"/>
        <end position="365"/>
    </location>
</feature>
<dbReference type="Proteomes" id="UP001519535">
    <property type="component" value="Unassembled WGS sequence"/>
</dbReference>
<protein>
    <submittedName>
        <fullName evidence="3">ParB N-terminal domain-containing protein</fullName>
    </submittedName>
</protein>
<accession>A0ABS5RN26</accession>
<dbReference type="EMBL" id="JAHCLR010000050">
    <property type="protein sequence ID" value="MBS9535589.1"/>
    <property type="molecule type" value="Genomic_DNA"/>
</dbReference>
<dbReference type="RefSeq" id="WP_214094446.1">
    <property type="nucleotide sequence ID" value="NZ_JAHCLR010000050.1"/>
</dbReference>
<dbReference type="PANTHER" id="PTHR33375">
    <property type="entry name" value="CHROMOSOME-PARTITIONING PROTEIN PARB-RELATED"/>
    <property type="match status" value="1"/>
</dbReference>
<keyword evidence="4" id="KW-1185">Reference proteome</keyword>